<dbReference type="PANTHER" id="PTHR21660:SF1">
    <property type="entry name" value="ACYL-COENZYME A THIOESTERASE 13"/>
    <property type="match status" value="1"/>
</dbReference>
<feature type="domain" description="Thioesterase" evidence="3">
    <location>
        <begin position="57"/>
        <end position="132"/>
    </location>
</feature>
<dbReference type="Gene3D" id="3.10.129.10">
    <property type="entry name" value="Hotdog Thioesterase"/>
    <property type="match status" value="1"/>
</dbReference>
<dbReference type="GO" id="GO:0047617">
    <property type="term" value="F:fatty acyl-CoA hydrolase activity"/>
    <property type="evidence" value="ECO:0007669"/>
    <property type="project" value="InterPro"/>
</dbReference>
<keyword evidence="5" id="KW-1185">Reference proteome</keyword>
<dbReference type="SUPFAM" id="SSF54637">
    <property type="entry name" value="Thioesterase/thiol ester dehydrase-isomerase"/>
    <property type="match status" value="1"/>
</dbReference>
<dbReference type="CDD" id="cd03443">
    <property type="entry name" value="PaaI_thioesterase"/>
    <property type="match status" value="1"/>
</dbReference>
<evidence type="ECO:0000256" key="2">
    <source>
        <dbReference type="ARBA" id="ARBA00022801"/>
    </source>
</evidence>
<gene>
    <name evidence="4" type="ORF">BHK98_12020</name>
</gene>
<dbReference type="EMBL" id="MJIE01000001">
    <property type="protein sequence ID" value="OLR56727.1"/>
    <property type="molecule type" value="Genomic_DNA"/>
</dbReference>
<dbReference type="OrthoDB" id="328435at2"/>
<evidence type="ECO:0000256" key="1">
    <source>
        <dbReference type="ARBA" id="ARBA00008324"/>
    </source>
</evidence>
<dbReference type="InterPro" id="IPR003736">
    <property type="entry name" value="PAAI_dom"/>
</dbReference>
<dbReference type="PANTHER" id="PTHR21660">
    <property type="entry name" value="THIOESTERASE SUPERFAMILY MEMBER-RELATED"/>
    <property type="match status" value="1"/>
</dbReference>
<evidence type="ECO:0000313" key="5">
    <source>
        <dbReference type="Proteomes" id="UP000187404"/>
    </source>
</evidence>
<dbReference type="AlphaFoldDB" id="A0A1Q9JKQ1"/>
<keyword evidence="2" id="KW-0378">Hydrolase</keyword>
<name>A0A1Q9JKQ1_9FIRM</name>
<dbReference type="STRING" id="1261640.BHK98_12020"/>
<dbReference type="RefSeq" id="WP_075714581.1">
    <property type="nucleotide sequence ID" value="NZ_MJIE01000001.1"/>
</dbReference>
<dbReference type="Pfam" id="PF03061">
    <property type="entry name" value="4HBT"/>
    <property type="match status" value="1"/>
</dbReference>
<comment type="caution">
    <text evidence="4">The sequence shown here is derived from an EMBL/GenBank/DDBJ whole genome shotgun (WGS) entry which is preliminary data.</text>
</comment>
<dbReference type="InterPro" id="IPR029069">
    <property type="entry name" value="HotDog_dom_sf"/>
</dbReference>
<protein>
    <recommendedName>
        <fullName evidence="3">Thioesterase domain-containing protein</fullName>
    </recommendedName>
</protein>
<dbReference type="InterPro" id="IPR006683">
    <property type="entry name" value="Thioestr_dom"/>
</dbReference>
<evidence type="ECO:0000259" key="3">
    <source>
        <dbReference type="Pfam" id="PF03061"/>
    </source>
</evidence>
<dbReference type="NCBIfam" id="TIGR00369">
    <property type="entry name" value="unchar_dom_1"/>
    <property type="match status" value="1"/>
</dbReference>
<dbReference type="InterPro" id="IPR039298">
    <property type="entry name" value="ACOT13"/>
</dbReference>
<evidence type="ECO:0000313" key="4">
    <source>
        <dbReference type="EMBL" id="OLR56727.1"/>
    </source>
</evidence>
<comment type="similarity">
    <text evidence="1">Belongs to the thioesterase PaaI family.</text>
</comment>
<proteinExistence type="inferred from homology"/>
<accession>A0A1Q9JKQ1</accession>
<reference evidence="4 5" key="1">
    <citation type="journal article" date="2016" name="Appl. Environ. Microbiol.">
        <title>Function and Phylogeny of Bacterial Butyryl Coenzyme A:Acetate Transferases and Their Diversity in the Proximal Colon of Swine.</title>
        <authorList>
            <person name="Trachsel J."/>
            <person name="Bayles D.O."/>
            <person name="Looft T."/>
            <person name="Levine U.Y."/>
            <person name="Allen H.K."/>
        </authorList>
    </citation>
    <scope>NUCLEOTIDE SEQUENCE [LARGE SCALE GENOMIC DNA]</scope>
    <source>
        <strain evidence="4 5">68-3-10</strain>
    </source>
</reference>
<organism evidence="4 5">
    <name type="scientific">Hornefia porci</name>
    <dbReference type="NCBI Taxonomy" id="2652292"/>
    <lineage>
        <taxon>Bacteria</taxon>
        <taxon>Bacillati</taxon>
        <taxon>Bacillota</taxon>
        <taxon>Clostridia</taxon>
        <taxon>Peptostreptococcales</taxon>
        <taxon>Anaerovoracaceae</taxon>
        <taxon>Hornefia</taxon>
    </lineage>
</organism>
<sequence>MTKQEFEEYLKETLGFAALQPERFNAALGVRYMDCGVEPAPFAEFLYQAKEEHRNPYGGIHGGIISSLVDYCTGTGAVAVTRHFVTTVDLSVSYLRALNGENFRIRVEYTHVGGRMISALVRVSDLDSGELCATAQLNFMQLAEKPRGLAV</sequence>
<dbReference type="Proteomes" id="UP000187404">
    <property type="component" value="Unassembled WGS sequence"/>
</dbReference>